<gene>
    <name evidence="1" type="ORF">G6F51_005805</name>
</gene>
<dbReference type="PANTHER" id="PTHR28002">
    <property type="entry name" value="MIOREX COMPLEX COMPONENT 11"/>
    <property type="match status" value="1"/>
</dbReference>
<reference evidence="1" key="1">
    <citation type="journal article" date="2020" name="Microb. Genom.">
        <title>Genetic diversity of clinical and environmental Mucorales isolates obtained from an investigation of mucormycosis cases among solid organ transplant recipients.</title>
        <authorList>
            <person name="Nguyen M.H."/>
            <person name="Kaul D."/>
            <person name="Muto C."/>
            <person name="Cheng S.J."/>
            <person name="Richter R.A."/>
            <person name="Bruno V.M."/>
            <person name="Liu G."/>
            <person name="Beyhan S."/>
            <person name="Sundermann A.J."/>
            <person name="Mounaud S."/>
            <person name="Pasculle A.W."/>
            <person name="Nierman W.C."/>
            <person name="Driscoll E."/>
            <person name="Cumbie R."/>
            <person name="Clancy C.J."/>
            <person name="Dupont C.L."/>
        </authorList>
    </citation>
    <scope>NUCLEOTIDE SEQUENCE</scope>
    <source>
        <strain evidence="1">GL16</strain>
    </source>
</reference>
<dbReference type="EMBL" id="JAANIT010000738">
    <property type="protein sequence ID" value="KAG1544859.1"/>
    <property type="molecule type" value="Genomic_DNA"/>
</dbReference>
<dbReference type="PANTHER" id="PTHR28002:SF1">
    <property type="entry name" value="MIOREX COMPLEX COMPONENT 11"/>
    <property type="match status" value="1"/>
</dbReference>
<name>A0A9P6YCE6_RHIOR</name>
<sequence>MNAIKENRIANDMRVTCVISDLPDQVHSLLISTVTQARNLLNVQSLNAVANFPWSVTFEDTQKFIIKEPLDFCVRFLSTNKRYLTTATTQTSRYQKYIQQFKNKPGSYLTSFAILHELTAVAPFPVIYYALEASSVKIPFSDSFVEEGNKFVNKVRIHYGYEPLEADNQTMIHLVTTYCVVKVLLPVRLAASAAMTPTFAEKLISPSVQWIRRLKK</sequence>
<dbReference type="AlphaFoldDB" id="A0A9P6YCE6"/>
<evidence type="ECO:0000313" key="1">
    <source>
        <dbReference type="EMBL" id="KAG1544859.1"/>
    </source>
</evidence>
<evidence type="ECO:0000313" key="2">
    <source>
        <dbReference type="Proteomes" id="UP000717996"/>
    </source>
</evidence>
<proteinExistence type="predicted"/>
<dbReference type="Pfam" id="PF10306">
    <property type="entry name" value="FLILHELTA"/>
    <property type="match status" value="1"/>
</dbReference>
<dbReference type="GO" id="GO:0005739">
    <property type="term" value="C:mitochondrion"/>
    <property type="evidence" value="ECO:0007669"/>
    <property type="project" value="TreeGrafter"/>
</dbReference>
<comment type="caution">
    <text evidence="1">The sequence shown here is derived from an EMBL/GenBank/DDBJ whole genome shotgun (WGS) entry which is preliminary data.</text>
</comment>
<accession>A0A9P6YCE6</accession>
<dbReference type="InterPro" id="IPR018811">
    <property type="entry name" value="MRX11"/>
</dbReference>
<protein>
    <submittedName>
        <fullName evidence="1">Uncharacterized protein</fullName>
    </submittedName>
</protein>
<organism evidence="1 2">
    <name type="scientific">Rhizopus oryzae</name>
    <name type="common">Mucormycosis agent</name>
    <name type="synonym">Rhizopus arrhizus var. delemar</name>
    <dbReference type="NCBI Taxonomy" id="64495"/>
    <lineage>
        <taxon>Eukaryota</taxon>
        <taxon>Fungi</taxon>
        <taxon>Fungi incertae sedis</taxon>
        <taxon>Mucoromycota</taxon>
        <taxon>Mucoromycotina</taxon>
        <taxon>Mucoromycetes</taxon>
        <taxon>Mucorales</taxon>
        <taxon>Mucorineae</taxon>
        <taxon>Rhizopodaceae</taxon>
        <taxon>Rhizopus</taxon>
    </lineage>
</organism>
<dbReference type="Proteomes" id="UP000717996">
    <property type="component" value="Unassembled WGS sequence"/>
</dbReference>